<comment type="caution">
    <text evidence="6">The sequence shown here is derived from an EMBL/GenBank/DDBJ whole genome shotgun (WGS) entry which is preliminary data.</text>
</comment>
<keyword evidence="7" id="KW-1185">Reference proteome</keyword>
<feature type="coiled-coil region" evidence="4">
    <location>
        <begin position="113"/>
        <end position="147"/>
    </location>
</feature>
<dbReference type="OrthoDB" id="1711136at2759"/>
<dbReference type="Pfam" id="PF13920">
    <property type="entry name" value="zf-C3HC4_3"/>
    <property type="match status" value="1"/>
</dbReference>
<protein>
    <recommendedName>
        <fullName evidence="5">RING-type domain-containing protein</fullName>
    </recommendedName>
</protein>
<evidence type="ECO:0000256" key="2">
    <source>
        <dbReference type="ARBA" id="ARBA00022833"/>
    </source>
</evidence>
<evidence type="ECO:0000313" key="7">
    <source>
        <dbReference type="Proteomes" id="UP000596742"/>
    </source>
</evidence>
<dbReference type="Proteomes" id="UP000596742">
    <property type="component" value="Unassembled WGS sequence"/>
</dbReference>
<name>A0A8B6BX36_MYTGA</name>
<evidence type="ECO:0000259" key="5">
    <source>
        <dbReference type="PROSITE" id="PS50089"/>
    </source>
</evidence>
<dbReference type="SUPFAM" id="SSF57850">
    <property type="entry name" value="RING/U-box"/>
    <property type="match status" value="1"/>
</dbReference>
<dbReference type="EMBL" id="UYJE01000864">
    <property type="protein sequence ID" value="VDH97173.1"/>
    <property type="molecule type" value="Genomic_DNA"/>
</dbReference>
<feature type="domain" description="RING-type" evidence="5">
    <location>
        <begin position="174"/>
        <end position="211"/>
    </location>
</feature>
<dbReference type="AlphaFoldDB" id="A0A8B6BX36"/>
<dbReference type="PROSITE" id="PS50089">
    <property type="entry name" value="ZF_RING_2"/>
    <property type="match status" value="1"/>
</dbReference>
<accession>A0A8B6BX36</accession>
<feature type="non-terminal residue" evidence="6">
    <location>
        <position position="1"/>
    </location>
</feature>
<keyword evidence="4" id="KW-0175">Coiled coil</keyword>
<organism evidence="6 7">
    <name type="scientific">Mytilus galloprovincialis</name>
    <name type="common">Mediterranean mussel</name>
    <dbReference type="NCBI Taxonomy" id="29158"/>
    <lineage>
        <taxon>Eukaryota</taxon>
        <taxon>Metazoa</taxon>
        <taxon>Spiralia</taxon>
        <taxon>Lophotrochozoa</taxon>
        <taxon>Mollusca</taxon>
        <taxon>Bivalvia</taxon>
        <taxon>Autobranchia</taxon>
        <taxon>Pteriomorphia</taxon>
        <taxon>Mytilida</taxon>
        <taxon>Mytiloidea</taxon>
        <taxon>Mytilidae</taxon>
        <taxon>Mytilinae</taxon>
        <taxon>Mytilus</taxon>
    </lineage>
</organism>
<evidence type="ECO:0000313" key="6">
    <source>
        <dbReference type="EMBL" id="VDH97173.1"/>
    </source>
</evidence>
<reference evidence="6" key="1">
    <citation type="submission" date="2018-11" db="EMBL/GenBank/DDBJ databases">
        <authorList>
            <person name="Alioto T."/>
            <person name="Alioto T."/>
        </authorList>
    </citation>
    <scope>NUCLEOTIDE SEQUENCE</scope>
</reference>
<evidence type="ECO:0000256" key="1">
    <source>
        <dbReference type="ARBA" id="ARBA00022771"/>
    </source>
</evidence>
<dbReference type="InterPro" id="IPR001841">
    <property type="entry name" value="Znf_RING"/>
</dbReference>
<sequence>ERRYFGDRATVFDSILKVKENGVFTAERRNAEVILKIIEHIENLEEWAKNLGRQTVPGKEFPTELSRKKIEDLLIKMKFGQRSEIKIILQQTFSKFGFYPIPTEFCIIYDEKKDKLMKTRKNMRTEINILKTENNNLTQTVVTLKQNTIPTLKHKQLIGGLEKENADLKQRLNCKICMQRELGVKVLPCNHVFSCRECFEIIPKTSCIICKLVIENTEIFCLP</sequence>
<proteinExistence type="predicted"/>
<keyword evidence="2" id="KW-0862">Zinc</keyword>
<dbReference type="SMART" id="SM00184">
    <property type="entry name" value="RING"/>
    <property type="match status" value="1"/>
</dbReference>
<dbReference type="InterPro" id="IPR013083">
    <property type="entry name" value="Znf_RING/FYVE/PHD"/>
</dbReference>
<dbReference type="Gene3D" id="3.30.40.10">
    <property type="entry name" value="Zinc/RING finger domain, C3HC4 (zinc finger)"/>
    <property type="match status" value="1"/>
</dbReference>
<keyword evidence="1 3" id="KW-0479">Metal-binding</keyword>
<gene>
    <name evidence="6" type="ORF">MGAL_10B031802</name>
</gene>
<dbReference type="GO" id="GO:0008270">
    <property type="term" value="F:zinc ion binding"/>
    <property type="evidence" value="ECO:0007669"/>
    <property type="project" value="UniProtKB-KW"/>
</dbReference>
<keyword evidence="1 3" id="KW-0863">Zinc-finger</keyword>
<evidence type="ECO:0000256" key="3">
    <source>
        <dbReference type="PROSITE-ProRule" id="PRU00175"/>
    </source>
</evidence>
<evidence type="ECO:0000256" key="4">
    <source>
        <dbReference type="SAM" id="Coils"/>
    </source>
</evidence>